<organism evidence="1">
    <name type="scientific">Baileyella intestinalis</name>
    <dbReference type="NCBI Taxonomy" id="2606709"/>
    <lineage>
        <taxon>Bacteria</taxon>
        <taxon>Bacillati</taxon>
        <taxon>Bacillota</taxon>
        <taxon>Clostridia</taxon>
        <taxon>Peptostreptococcales</taxon>
        <taxon>Anaerovoracaceae</taxon>
        <taxon>Baileyella</taxon>
    </lineage>
</organism>
<reference evidence="1" key="1">
    <citation type="submission" date="2019-09" db="EMBL/GenBank/DDBJ databases">
        <title>In-depth cultivation of the pig gut microbiome towards novel bacterial diversity and tailored functional studies.</title>
        <authorList>
            <person name="Wylensek D."/>
            <person name="Hitch T.C.A."/>
            <person name="Clavel T."/>
        </authorList>
    </citation>
    <scope>NUCLEOTIDE SEQUENCE</scope>
    <source>
        <strain evidence="1">RF-744-FAT-WT-3</strain>
    </source>
</reference>
<gene>
    <name evidence="1" type="ORF">FYJ66_01110</name>
</gene>
<protein>
    <recommendedName>
        <fullName evidence="2">WG repeat-containing protein</fullName>
    </recommendedName>
</protein>
<evidence type="ECO:0008006" key="2">
    <source>
        <dbReference type="Google" id="ProtNLM"/>
    </source>
</evidence>
<name>A0A6A8M9X6_9FIRM</name>
<comment type="caution">
    <text evidence="1">The sequence shown here is derived from an EMBL/GenBank/DDBJ whole genome shotgun (WGS) entry which is preliminary data.</text>
</comment>
<dbReference type="AlphaFoldDB" id="A0A6A8M9X6"/>
<sequence>MSIQKTDGNNIKIIDGVSYDEWFGRESESAREFGEILTEYSNTLRGQWITSISGDSSQGFCNLFFEKNGLSIWFNREGRCKMRLGGQDTFGRKENFMAGCRGIFGKALLAVYPGGRNGSRTAVFLFGDKMTGDYRQGSGVKKTSTAQALRISYSNKESKLLFSIEPVEIVNGAYVVLSSEKVPMTRGSYKQRLRNISNGVTWECIADEAGNVKVPAKYRYVHLADYTREIYQVSVVGKNGELKVGACDSEGRELIPCEYKDLYCLKVGYALVMDKNNHFWVLDYNNDAIFGPSIYGVDIYGNTDKYLFYTEDNREAGVECLGIYEVSTKTKTAPAVYTYIKYRDDGFFDVKYGGSNGKRAVVDRYGNEQDLMLSPGNFRGRGQKGKNNR</sequence>
<dbReference type="RefSeq" id="WP_154571681.1">
    <property type="nucleotide sequence ID" value="NZ_VUNB01000001.1"/>
</dbReference>
<accession>A0A6A8M9X6</accession>
<dbReference type="EMBL" id="VUNB01000001">
    <property type="protein sequence ID" value="MST68207.1"/>
    <property type="molecule type" value="Genomic_DNA"/>
</dbReference>
<proteinExistence type="predicted"/>
<evidence type="ECO:0000313" key="1">
    <source>
        <dbReference type="EMBL" id="MST68207.1"/>
    </source>
</evidence>